<dbReference type="SUPFAM" id="SSF53756">
    <property type="entry name" value="UDP-Glycosyltransferase/glycogen phosphorylase"/>
    <property type="match status" value="1"/>
</dbReference>
<dbReference type="Proteomes" id="UP000541583">
    <property type="component" value="Unassembled WGS sequence"/>
</dbReference>
<name>A0ABR6PRS3_9SPHI</name>
<dbReference type="EMBL" id="JACHCB010000018">
    <property type="protein sequence ID" value="MBB6112435.1"/>
    <property type="molecule type" value="Genomic_DNA"/>
</dbReference>
<accession>A0ABR6PRS3</accession>
<comment type="caution">
    <text evidence="1">The sequence shown here is derived from an EMBL/GenBank/DDBJ whole genome shotgun (WGS) entry which is preliminary data.</text>
</comment>
<keyword evidence="2" id="KW-1185">Reference proteome</keyword>
<gene>
    <name evidence="1" type="ORF">HDF23_005210</name>
</gene>
<dbReference type="RefSeq" id="WP_076377657.1">
    <property type="nucleotide sequence ID" value="NZ_FTMG01000018.1"/>
</dbReference>
<evidence type="ECO:0000313" key="2">
    <source>
        <dbReference type="Proteomes" id="UP000541583"/>
    </source>
</evidence>
<protein>
    <submittedName>
        <fullName evidence="1">Uncharacterized protein</fullName>
    </submittedName>
</protein>
<reference evidence="1 2" key="1">
    <citation type="submission" date="2020-08" db="EMBL/GenBank/DDBJ databases">
        <title>Genomic Encyclopedia of Type Strains, Phase IV (KMG-V): Genome sequencing to study the core and pangenomes of soil and plant-associated prokaryotes.</title>
        <authorList>
            <person name="Whitman W."/>
        </authorList>
    </citation>
    <scope>NUCLEOTIDE SEQUENCE [LARGE SCALE GENOMIC DNA]</scope>
    <source>
        <strain evidence="1 2">ANJLi2</strain>
    </source>
</reference>
<organism evidence="1 2">
    <name type="scientific">Mucilaginibacter lappiensis</name>
    <dbReference type="NCBI Taxonomy" id="354630"/>
    <lineage>
        <taxon>Bacteria</taxon>
        <taxon>Pseudomonadati</taxon>
        <taxon>Bacteroidota</taxon>
        <taxon>Sphingobacteriia</taxon>
        <taxon>Sphingobacteriales</taxon>
        <taxon>Sphingobacteriaceae</taxon>
        <taxon>Mucilaginibacter</taxon>
    </lineage>
</organism>
<sequence length="352" mass="41353">MKTRILIISSYYNEENIKDGMMQRVKSVDDNLMNFERIYLNVRIHKFFKKKTVHQQENVKSYDINAVFHLFFLLRCIAKSDIIYFHSIYNVIRVFPWFLLFRKKTILDVHGVVPEELASMGRGFRAGIYSFLEKIAFKKISLMIFVTESMADYYKKKYPKWHGAYKIFYIVPANLVVDNNTTIENNGKINVIYSGNTQKWQNIELMLNVIKNNLSEKINYLILTGEPEVFNEQIKNLNIDATKISIKSVHPNELAQYYEKAHYGFILRDDVVVNRVANPTKLIEYLCYGLIPIVKSAEIGDFMKLKYEYLSYENFSDRVLPVKSQINLSIAQSIIESYNPQKIFDEIFEALL</sequence>
<dbReference type="Gene3D" id="3.40.50.2000">
    <property type="entry name" value="Glycogen Phosphorylase B"/>
    <property type="match status" value="1"/>
</dbReference>
<evidence type="ECO:0000313" key="1">
    <source>
        <dbReference type="EMBL" id="MBB6112435.1"/>
    </source>
</evidence>
<proteinExistence type="predicted"/>